<reference evidence="1" key="1">
    <citation type="submission" date="2016-01" db="EMBL/GenBank/DDBJ databases">
        <authorList>
            <person name="Peeters C."/>
        </authorList>
    </citation>
    <scope>NUCLEOTIDE SEQUENCE [LARGE SCALE GENOMIC DNA]</scope>
    <source>
        <strain evidence="1">LMG 22940</strain>
    </source>
</reference>
<dbReference type="InterPro" id="IPR029039">
    <property type="entry name" value="Flavoprotein-like_sf"/>
</dbReference>
<evidence type="ECO:0000313" key="1">
    <source>
        <dbReference type="EMBL" id="SAL83888.1"/>
    </source>
</evidence>
<dbReference type="RefSeq" id="WP_125483149.1">
    <property type="nucleotide sequence ID" value="NZ_FCON02000147.1"/>
</dbReference>
<dbReference type="EMBL" id="FCON02000147">
    <property type="protein sequence ID" value="SAL83888.1"/>
    <property type="molecule type" value="Genomic_DNA"/>
</dbReference>
<comment type="caution">
    <text evidence="1">The sequence shown here is derived from an EMBL/GenBank/DDBJ whole genome shotgun (WGS) entry which is preliminary data.</text>
</comment>
<name>A0A158KRX7_9BURK</name>
<sequence>MPDPRVLIAYFSRTGTTRVTAMTLEAMLDVDGEAMFQYADRSGPFGYLRPLIELVNRRPVSIVPTKYDTASYDLVIVGTPVWARSVSSPIRAYLAANASRLPLVAVFWSYRSPGARRAKAGEAVDMQVGLHDFFQNQAGRSPPRGGTSA</sequence>
<evidence type="ECO:0000313" key="2">
    <source>
        <dbReference type="Proteomes" id="UP000054770"/>
    </source>
</evidence>
<protein>
    <submittedName>
        <fullName evidence="1">Flavodoxin</fullName>
    </submittedName>
</protein>
<dbReference type="Gene3D" id="3.40.50.360">
    <property type="match status" value="1"/>
</dbReference>
<keyword evidence="2" id="KW-1185">Reference proteome</keyword>
<dbReference type="AlphaFoldDB" id="A0A158KRX7"/>
<accession>A0A158KRX7</accession>
<dbReference type="OrthoDB" id="9806505at2"/>
<gene>
    <name evidence="1" type="ORF">AWB68_07084</name>
</gene>
<organism evidence="1 2">
    <name type="scientific">Caballeronia choica</name>
    <dbReference type="NCBI Taxonomy" id="326476"/>
    <lineage>
        <taxon>Bacteria</taxon>
        <taxon>Pseudomonadati</taxon>
        <taxon>Pseudomonadota</taxon>
        <taxon>Betaproteobacteria</taxon>
        <taxon>Burkholderiales</taxon>
        <taxon>Burkholderiaceae</taxon>
        <taxon>Caballeronia</taxon>
    </lineage>
</organism>
<dbReference type="Proteomes" id="UP000054770">
    <property type="component" value="Unassembled WGS sequence"/>
</dbReference>
<dbReference type="SUPFAM" id="SSF52218">
    <property type="entry name" value="Flavoproteins"/>
    <property type="match status" value="1"/>
</dbReference>
<proteinExistence type="predicted"/>